<dbReference type="InterPro" id="IPR013324">
    <property type="entry name" value="RNA_pol_sigma_r3/r4-like"/>
</dbReference>
<dbReference type="InterPro" id="IPR007627">
    <property type="entry name" value="RNA_pol_sigma70_r2"/>
</dbReference>
<dbReference type="Pfam" id="PF08281">
    <property type="entry name" value="Sigma70_r4_2"/>
    <property type="match status" value="1"/>
</dbReference>
<evidence type="ECO:0000256" key="1">
    <source>
        <dbReference type="ARBA" id="ARBA00010641"/>
    </source>
</evidence>
<dbReference type="Proteomes" id="UP000657421">
    <property type="component" value="Unassembled WGS sequence"/>
</dbReference>
<keyword evidence="3" id="KW-0731">Sigma factor</keyword>
<dbReference type="SUPFAM" id="SSF88659">
    <property type="entry name" value="Sigma3 and sigma4 domains of RNA polymerase sigma factors"/>
    <property type="match status" value="1"/>
</dbReference>
<keyword evidence="2" id="KW-0805">Transcription regulation</keyword>
<comment type="caution">
    <text evidence="7">The sequence shown here is derived from an EMBL/GenBank/DDBJ whole genome shotgun (WGS) entry which is preliminary data.</text>
</comment>
<keyword evidence="8" id="KW-1185">Reference proteome</keyword>
<evidence type="ECO:0000256" key="4">
    <source>
        <dbReference type="ARBA" id="ARBA00023163"/>
    </source>
</evidence>
<evidence type="ECO:0000313" key="8">
    <source>
        <dbReference type="Proteomes" id="UP000657421"/>
    </source>
</evidence>
<dbReference type="SUPFAM" id="SSF88946">
    <property type="entry name" value="Sigma2 domain of RNA polymerase sigma factors"/>
    <property type="match status" value="1"/>
</dbReference>
<protein>
    <submittedName>
        <fullName evidence="7">Sigma-70 family RNA polymerase sigma factor</fullName>
    </submittedName>
</protein>
<accession>A0ABR7N6Y8</accession>
<evidence type="ECO:0000256" key="2">
    <source>
        <dbReference type="ARBA" id="ARBA00023015"/>
    </source>
</evidence>
<dbReference type="PANTHER" id="PTHR43133:SF51">
    <property type="entry name" value="RNA POLYMERASE SIGMA FACTOR"/>
    <property type="match status" value="1"/>
</dbReference>
<dbReference type="InterPro" id="IPR039425">
    <property type="entry name" value="RNA_pol_sigma-70-like"/>
</dbReference>
<dbReference type="Gene3D" id="1.10.10.10">
    <property type="entry name" value="Winged helix-like DNA-binding domain superfamily/Winged helix DNA-binding domain"/>
    <property type="match status" value="1"/>
</dbReference>
<dbReference type="PANTHER" id="PTHR43133">
    <property type="entry name" value="RNA POLYMERASE ECF-TYPE SIGMA FACTO"/>
    <property type="match status" value="1"/>
</dbReference>
<evidence type="ECO:0000259" key="5">
    <source>
        <dbReference type="Pfam" id="PF04542"/>
    </source>
</evidence>
<reference evidence="7 8" key="1">
    <citation type="submission" date="2020-08" db="EMBL/GenBank/DDBJ databases">
        <title>Genome public.</title>
        <authorList>
            <person name="Liu C."/>
            <person name="Sun Q."/>
        </authorList>
    </citation>
    <scope>NUCLEOTIDE SEQUENCE [LARGE SCALE GENOMIC DNA]</scope>
    <source>
        <strain evidence="7 8">NSJ-46</strain>
    </source>
</reference>
<dbReference type="CDD" id="cd06171">
    <property type="entry name" value="Sigma70_r4"/>
    <property type="match status" value="1"/>
</dbReference>
<keyword evidence="4" id="KW-0804">Transcription</keyword>
<organism evidence="7 8">
    <name type="scientific">Jingyaoa shaoxingensis</name>
    <dbReference type="NCBI Taxonomy" id="2763671"/>
    <lineage>
        <taxon>Bacteria</taxon>
        <taxon>Bacillati</taxon>
        <taxon>Bacillota</taxon>
        <taxon>Clostridia</taxon>
        <taxon>Lachnospirales</taxon>
        <taxon>Lachnospiraceae</taxon>
        <taxon>Jingyaoa</taxon>
    </lineage>
</organism>
<dbReference type="Pfam" id="PF04542">
    <property type="entry name" value="Sigma70_r2"/>
    <property type="match status" value="1"/>
</dbReference>
<evidence type="ECO:0000256" key="3">
    <source>
        <dbReference type="ARBA" id="ARBA00023082"/>
    </source>
</evidence>
<comment type="similarity">
    <text evidence="1">Belongs to the sigma-70 factor family. ECF subfamily.</text>
</comment>
<dbReference type="EMBL" id="JACRSZ010000001">
    <property type="protein sequence ID" value="MBC8572114.1"/>
    <property type="molecule type" value="Genomic_DNA"/>
</dbReference>
<name>A0ABR7N6Y8_9FIRM</name>
<proteinExistence type="inferred from homology"/>
<dbReference type="InterPro" id="IPR036388">
    <property type="entry name" value="WH-like_DNA-bd_sf"/>
</dbReference>
<dbReference type="RefSeq" id="WP_249307075.1">
    <property type="nucleotide sequence ID" value="NZ_JACRSZ010000001.1"/>
</dbReference>
<dbReference type="Gene3D" id="1.10.1740.10">
    <property type="match status" value="1"/>
</dbReference>
<feature type="domain" description="RNA polymerase sigma factor 70 region 4 type 2" evidence="6">
    <location>
        <begin position="99"/>
        <end position="150"/>
    </location>
</feature>
<dbReference type="NCBIfam" id="TIGR02937">
    <property type="entry name" value="sigma70-ECF"/>
    <property type="match status" value="1"/>
</dbReference>
<gene>
    <name evidence="7" type="ORF">H8716_03275</name>
</gene>
<dbReference type="InterPro" id="IPR013325">
    <property type="entry name" value="RNA_pol_sigma_r2"/>
</dbReference>
<evidence type="ECO:0000313" key="7">
    <source>
        <dbReference type="EMBL" id="MBC8572114.1"/>
    </source>
</evidence>
<dbReference type="InterPro" id="IPR013249">
    <property type="entry name" value="RNA_pol_sigma70_r4_t2"/>
</dbReference>
<feature type="domain" description="RNA polymerase sigma-70 region 2" evidence="5">
    <location>
        <begin position="14"/>
        <end position="75"/>
    </location>
</feature>
<sequence>MTKEQLGNVILDSQHQMYATAKSILKDDQNCADAIQETIVKAFAKLDTLRKDRYVKTWLMRILMNECYNICRRSEKILPIDQYMEQIETPQKERRNYGELYEAVQELREELRIPVVLYYVEDFSCREIAEMLDISEGAVQKRLARAREKMKNRLQNKEAAGR</sequence>
<evidence type="ECO:0000259" key="6">
    <source>
        <dbReference type="Pfam" id="PF08281"/>
    </source>
</evidence>
<dbReference type="InterPro" id="IPR014284">
    <property type="entry name" value="RNA_pol_sigma-70_dom"/>
</dbReference>